<dbReference type="InterPro" id="IPR047197">
    <property type="entry name" value="THYN1-like_EVE"/>
</dbReference>
<feature type="region of interest" description="Disordered" evidence="5">
    <location>
        <begin position="1"/>
        <end position="76"/>
    </location>
</feature>
<dbReference type="InParanoid" id="A0A3N4KPZ5"/>
<proteinExistence type="predicted"/>
<accession>A0A3N4KPZ5</accession>
<dbReference type="EMBL" id="ML119136">
    <property type="protein sequence ID" value="RPB11392.1"/>
    <property type="molecule type" value="Genomic_DNA"/>
</dbReference>
<evidence type="ECO:0000256" key="5">
    <source>
        <dbReference type="SAM" id="MobiDB-lite"/>
    </source>
</evidence>
<dbReference type="Proteomes" id="UP000277580">
    <property type="component" value="Unassembled WGS sequence"/>
</dbReference>
<evidence type="ECO:0000256" key="3">
    <source>
        <dbReference type="ARBA" id="ARBA00022553"/>
    </source>
</evidence>
<organism evidence="7 8">
    <name type="scientific">Morchella conica CCBAS932</name>
    <dbReference type="NCBI Taxonomy" id="1392247"/>
    <lineage>
        <taxon>Eukaryota</taxon>
        <taxon>Fungi</taxon>
        <taxon>Dikarya</taxon>
        <taxon>Ascomycota</taxon>
        <taxon>Pezizomycotina</taxon>
        <taxon>Pezizomycetes</taxon>
        <taxon>Pezizales</taxon>
        <taxon>Morchellaceae</taxon>
        <taxon>Morchella</taxon>
    </lineage>
</organism>
<dbReference type="InterPro" id="IPR002740">
    <property type="entry name" value="EVE_domain"/>
</dbReference>
<name>A0A3N4KPZ5_9PEZI</name>
<feature type="domain" description="EVE" evidence="6">
    <location>
        <begin position="74"/>
        <end position="229"/>
    </location>
</feature>
<dbReference type="SUPFAM" id="SSF88697">
    <property type="entry name" value="PUA domain-like"/>
    <property type="match status" value="1"/>
</dbReference>
<dbReference type="Gene3D" id="3.10.590.10">
    <property type="entry name" value="ph1033 like domains"/>
    <property type="match status" value="1"/>
</dbReference>
<evidence type="ECO:0000256" key="2">
    <source>
        <dbReference type="ARBA" id="ARBA00014654"/>
    </source>
</evidence>
<gene>
    <name evidence="7" type="ORF">P167DRAFT_524512</name>
</gene>
<comment type="subcellular location">
    <subcellularLocation>
        <location evidence="1">Nucleus</location>
    </subcellularLocation>
</comment>
<evidence type="ECO:0000259" key="6">
    <source>
        <dbReference type="Pfam" id="PF01878"/>
    </source>
</evidence>
<protein>
    <recommendedName>
        <fullName evidence="2">Thymocyte nuclear protein 1</fullName>
    </recommendedName>
</protein>
<keyword evidence="4" id="KW-0539">Nucleus</keyword>
<evidence type="ECO:0000313" key="7">
    <source>
        <dbReference type="EMBL" id="RPB11392.1"/>
    </source>
</evidence>
<sequence>MPSKRTRIAETVSEEPLPKRALRSQGRPPFDSKKEKKVNTTATKNAPKKGPQPETKGNTSQRETEEESDGGPSYWLMKAEPETRMEKGKDMKFSIDDLKACKGPAGWDGVRNYSARNNLKAMKQGDLAFFYHSNCKEPGIVGIMEIVKAATPDETAFDPSEPYYDPKSSRDNPKWFLVHVEFRRKLERQIGLAELKTYTQGELSEMPLLKMSRLSVSPVPKACWDFIISLEKSL</sequence>
<evidence type="ECO:0000256" key="1">
    <source>
        <dbReference type="ARBA" id="ARBA00004123"/>
    </source>
</evidence>
<dbReference type="FunFam" id="3.10.590.10:FF:000003">
    <property type="entry name" value="Thymocyte nuclear protein 1"/>
    <property type="match status" value="1"/>
</dbReference>
<reference evidence="7 8" key="1">
    <citation type="journal article" date="2018" name="Nat. Ecol. Evol.">
        <title>Pezizomycetes genomes reveal the molecular basis of ectomycorrhizal truffle lifestyle.</title>
        <authorList>
            <person name="Murat C."/>
            <person name="Payen T."/>
            <person name="Noel B."/>
            <person name="Kuo A."/>
            <person name="Morin E."/>
            <person name="Chen J."/>
            <person name="Kohler A."/>
            <person name="Krizsan K."/>
            <person name="Balestrini R."/>
            <person name="Da Silva C."/>
            <person name="Montanini B."/>
            <person name="Hainaut M."/>
            <person name="Levati E."/>
            <person name="Barry K.W."/>
            <person name="Belfiori B."/>
            <person name="Cichocki N."/>
            <person name="Clum A."/>
            <person name="Dockter R.B."/>
            <person name="Fauchery L."/>
            <person name="Guy J."/>
            <person name="Iotti M."/>
            <person name="Le Tacon F."/>
            <person name="Lindquist E.A."/>
            <person name="Lipzen A."/>
            <person name="Malagnac F."/>
            <person name="Mello A."/>
            <person name="Molinier V."/>
            <person name="Miyauchi S."/>
            <person name="Poulain J."/>
            <person name="Riccioni C."/>
            <person name="Rubini A."/>
            <person name="Sitrit Y."/>
            <person name="Splivallo R."/>
            <person name="Traeger S."/>
            <person name="Wang M."/>
            <person name="Zifcakova L."/>
            <person name="Wipf D."/>
            <person name="Zambonelli A."/>
            <person name="Paolocci F."/>
            <person name="Nowrousian M."/>
            <person name="Ottonello S."/>
            <person name="Baldrian P."/>
            <person name="Spatafora J.W."/>
            <person name="Henrissat B."/>
            <person name="Nagy L.G."/>
            <person name="Aury J.M."/>
            <person name="Wincker P."/>
            <person name="Grigoriev I.V."/>
            <person name="Bonfante P."/>
            <person name="Martin F.M."/>
        </authorList>
    </citation>
    <scope>NUCLEOTIDE SEQUENCE [LARGE SCALE GENOMIC DNA]</scope>
    <source>
        <strain evidence="7 8">CCBAS932</strain>
    </source>
</reference>
<dbReference type="PANTHER" id="PTHR14087">
    <property type="entry name" value="THYMOCYTE NUCLEAR PROTEIN 1"/>
    <property type="match status" value="1"/>
</dbReference>
<dbReference type="Pfam" id="PF01878">
    <property type="entry name" value="EVE"/>
    <property type="match status" value="1"/>
</dbReference>
<dbReference type="OrthoDB" id="41445at2759"/>
<dbReference type="STRING" id="1392247.A0A3N4KPZ5"/>
<dbReference type="InterPro" id="IPR015947">
    <property type="entry name" value="PUA-like_sf"/>
</dbReference>
<dbReference type="CDD" id="cd21133">
    <property type="entry name" value="EVE"/>
    <property type="match status" value="1"/>
</dbReference>
<keyword evidence="8" id="KW-1185">Reference proteome</keyword>
<dbReference type="PANTHER" id="PTHR14087:SF7">
    <property type="entry name" value="THYMOCYTE NUCLEAR PROTEIN 1"/>
    <property type="match status" value="1"/>
</dbReference>
<keyword evidence="3" id="KW-0597">Phosphoprotein</keyword>
<dbReference type="AlphaFoldDB" id="A0A3N4KPZ5"/>
<evidence type="ECO:0000256" key="4">
    <source>
        <dbReference type="ARBA" id="ARBA00023242"/>
    </source>
</evidence>
<dbReference type="GO" id="GO:0005634">
    <property type="term" value="C:nucleus"/>
    <property type="evidence" value="ECO:0007669"/>
    <property type="project" value="UniProtKB-SubCell"/>
</dbReference>
<evidence type="ECO:0000313" key="8">
    <source>
        <dbReference type="Proteomes" id="UP000277580"/>
    </source>
</evidence>
<dbReference type="InterPro" id="IPR052181">
    <property type="entry name" value="5hmC_binding"/>
</dbReference>